<proteinExistence type="inferred from homology"/>
<keyword evidence="5 8" id="KW-0408">Iron</keyword>
<dbReference type="PROSITE" id="PS51918">
    <property type="entry name" value="RADICAL_SAM"/>
    <property type="match status" value="1"/>
</dbReference>
<evidence type="ECO:0000256" key="1">
    <source>
        <dbReference type="ARBA" id="ARBA00022485"/>
    </source>
</evidence>
<comment type="pathway">
    <text evidence="8">Purine metabolism; 7-cyano-7-deazaguanine biosynthesis.</text>
</comment>
<evidence type="ECO:0000256" key="7">
    <source>
        <dbReference type="ARBA" id="ARBA00023239"/>
    </source>
</evidence>
<comment type="similarity">
    <text evidence="8">Belongs to the radical SAM superfamily. 7-carboxy-7-deazaguanine synthase family.</text>
</comment>
<evidence type="ECO:0000256" key="2">
    <source>
        <dbReference type="ARBA" id="ARBA00022691"/>
    </source>
</evidence>
<comment type="cofactor">
    <cofactor evidence="8">
        <name>S-adenosyl-L-methionine</name>
        <dbReference type="ChEBI" id="CHEBI:59789"/>
    </cofactor>
    <text evidence="8">Binds 1 S-adenosyl-L-methionine per subunit.</text>
</comment>
<dbReference type="UniPathway" id="UPA00391"/>
<dbReference type="GO" id="GO:0051539">
    <property type="term" value="F:4 iron, 4 sulfur cluster binding"/>
    <property type="evidence" value="ECO:0007669"/>
    <property type="project" value="UniProtKB-UniRule"/>
</dbReference>
<evidence type="ECO:0000313" key="10">
    <source>
        <dbReference type="EMBL" id="NDY42764.1"/>
    </source>
</evidence>
<feature type="binding site" evidence="8">
    <location>
        <position position="30"/>
    </location>
    <ligand>
        <name>substrate</name>
    </ligand>
</feature>
<dbReference type="Pfam" id="PF04055">
    <property type="entry name" value="Radical_SAM"/>
    <property type="match status" value="1"/>
</dbReference>
<comment type="function">
    <text evidence="8">Catalyzes the complex heterocyclic radical-mediated conversion of 6-carboxy-5,6,7,8-tetrahydropterin (CPH4) to 7-carboxy-7-deazaguanine (CDG), a step common to the biosynthetic pathways of all 7-deazapurine-containing compounds.</text>
</comment>
<evidence type="ECO:0000256" key="8">
    <source>
        <dbReference type="HAMAP-Rule" id="MF_00917"/>
    </source>
</evidence>
<dbReference type="InterPro" id="IPR058240">
    <property type="entry name" value="rSAM_sf"/>
</dbReference>
<dbReference type="Gene3D" id="3.20.20.70">
    <property type="entry name" value="Aldolase class I"/>
    <property type="match status" value="1"/>
</dbReference>
<feature type="binding site" evidence="8">
    <location>
        <position position="34"/>
    </location>
    <ligand>
        <name>[4Fe-4S] cluster</name>
        <dbReference type="ChEBI" id="CHEBI:49883"/>
        <note>4Fe-4S-S-AdoMet</note>
    </ligand>
</feature>
<feature type="binding site" evidence="8">
    <location>
        <position position="38"/>
    </location>
    <ligand>
        <name>[4Fe-4S] cluster</name>
        <dbReference type="ChEBI" id="CHEBI:49883"/>
        <note>4Fe-4S-S-AdoMet</note>
    </ligand>
</feature>
<dbReference type="PIRSF" id="PIRSF000370">
    <property type="entry name" value="QueE"/>
    <property type="match status" value="1"/>
</dbReference>
<comment type="subunit">
    <text evidence="8">Homodimer.</text>
</comment>
<feature type="binding site" evidence="8">
    <location>
        <begin position="40"/>
        <end position="42"/>
    </location>
    <ligand>
        <name>S-adenosyl-L-methionine</name>
        <dbReference type="ChEBI" id="CHEBI:59789"/>
    </ligand>
</feature>
<name>A0A6N9TSP6_DISTH</name>
<dbReference type="GO" id="GO:1904047">
    <property type="term" value="F:S-adenosyl-L-methionine binding"/>
    <property type="evidence" value="ECO:0007669"/>
    <property type="project" value="UniProtKB-UniRule"/>
</dbReference>
<dbReference type="InterPro" id="IPR007197">
    <property type="entry name" value="rSAM"/>
</dbReference>
<keyword evidence="4 8" id="KW-0460">Magnesium</keyword>
<comment type="caution">
    <text evidence="10">The sequence shown here is derived from an EMBL/GenBank/DDBJ whole genome shotgun (WGS) entry which is preliminary data.</text>
</comment>
<feature type="binding site" evidence="8">
    <location>
        <begin position="15"/>
        <end position="17"/>
    </location>
    <ligand>
        <name>substrate</name>
    </ligand>
</feature>
<comment type="caution">
    <text evidence="8">Lacks conserved residue(s) required for the propagation of feature annotation.</text>
</comment>
<feature type="binding site" evidence="8">
    <location>
        <position position="75"/>
    </location>
    <ligand>
        <name>S-adenosyl-L-methionine</name>
        <dbReference type="ChEBI" id="CHEBI:59789"/>
    </ligand>
</feature>
<evidence type="ECO:0000259" key="9">
    <source>
        <dbReference type="PROSITE" id="PS51918"/>
    </source>
</evidence>
<feature type="binding site" evidence="8">
    <location>
        <position position="73"/>
    </location>
    <ligand>
        <name>substrate</name>
    </ligand>
</feature>
<keyword evidence="1 8" id="KW-0004">4Fe-4S</keyword>
<dbReference type="GO" id="GO:0000287">
    <property type="term" value="F:magnesium ion binding"/>
    <property type="evidence" value="ECO:0007669"/>
    <property type="project" value="UniProtKB-UniRule"/>
</dbReference>
<comment type="catalytic activity">
    <reaction evidence="8">
        <text>6-carboxy-5,6,7,8-tetrahydropterin + H(+) = 7-carboxy-7-carbaguanine + NH4(+)</text>
        <dbReference type="Rhea" id="RHEA:27974"/>
        <dbReference type="ChEBI" id="CHEBI:15378"/>
        <dbReference type="ChEBI" id="CHEBI:28938"/>
        <dbReference type="ChEBI" id="CHEBI:61032"/>
        <dbReference type="ChEBI" id="CHEBI:61036"/>
        <dbReference type="EC" id="4.3.99.3"/>
    </reaction>
</comment>
<evidence type="ECO:0000256" key="6">
    <source>
        <dbReference type="ARBA" id="ARBA00023014"/>
    </source>
</evidence>
<dbReference type="PANTHER" id="PTHR42836">
    <property type="entry name" value="7-CARBOXY-7-DEAZAGUANINE SYNTHASE"/>
    <property type="match status" value="1"/>
</dbReference>
<keyword evidence="8" id="KW-0671">Queuosine biosynthesis</keyword>
<keyword evidence="11" id="KW-1185">Reference proteome</keyword>
<evidence type="ECO:0000313" key="11">
    <source>
        <dbReference type="Proteomes" id="UP000469346"/>
    </source>
</evidence>
<sequence length="215" mass="23150">MRAAVPRVAETFTSLQGEGTAAGRPCFFIRMAGCNLRCTYCDTAYAWEGGETIPPGGLVGRWRESGVPLVEVTGGEPLLQPETPELLGRLLAAGAEVLLETNGSLPLDPVPPGVTCIVDRKTPGSGVAGAWRPENLARLRAGDQVKFVLTGRADYDWAVAELGGWRLPPGVEVLFSPAWGRLAPADLAEWILADRLPVRFQLQLHKLLWGDRQGV</sequence>
<dbReference type="EC" id="4.3.99.3" evidence="8"/>
<feature type="binding site" evidence="8">
    <location>
        <position position="43"/>
    </location>
    <ligand>
        <name>Mg(2+)</name>
        <dbReference type="ChEBI" id="CHEBI:18420"/>
    </ligand>
</feature>
<feature type="binding site" evidence="8">
    <location>
        <position position="41"/>
    </location>
    <ligand>
        <name>[4Fe-4S] cluster</name>
        <dbReference type="ChEBI" id="CHEBI:49883"/>
        <note>4Fe-4S-S-AdoMet</note>
    </ligand>
</feature>
<dbReference type="AlphaFoldDB" id="A0A6N9TSP6"/>
<dbReference type="PANTHER" id="PTHR42836:SF1">
    <property type="entry name" value="7-CARBOXY-7-DEAZAGUANINE SYNTHASE"/>
    <property type="match status" value="1"/>
</dbReference>
<dbReference type="HAMAP" id="MF_00917">
    <property type="entry name" value="QueE"/>
    <property type="match status" value="1"/>
</dbReference>
<reference evidence="10 11" key="1">
    <citation type="submission" date="2020-02" db="EMBL/GenBank/DDBJ databases">
        <title>Comparative genomics of sulfur disproportionating microorganisms.</title>
        <authorList>
            <person name="Ward L.M."/>
            <person name="Bertran E."/>
            <person name="Johnston D.T."/>
        </authorList>
    </citation>
    <scope>NUCLEOTIDE SEQUENCE [LARGE SCALE GENOMIC DNA]</scope>
    <source>
        <strain evidence="10 11">DSM 100025</strain>
    </source>
</reference>
<dbReference type="SUPFAM" id="SSF102114">
    <property type="entry name" value="Radical SAM enzymes"/>
    <property type="match status" value="1"/>
</dbReference>
<dbReference type="CDD" id="cd01335">
    <property type="entry name" value="Radical_SAM"/>
    <property type="match status" value="1"/>
</dbReference>
<dbReference type="InterPro" id="IPR013785">
    <property type="entry name" value="Aldolase_TIM"/>
</dbReference>
<evidence type="ECO:0000256" key="5">
    <source>
        <dbReference type="ARBA" id="ARBA00023004"/>
    </source>
</evidence>
<keyword evidence="2 8" id="KW-0949">S-adenosyl-L-methionine</keyword>
<dbReference type="GO" id="GO:0016840">
    <property type="term" value="F:carbon-nitrogen lyase activity"/>
    <property type="evidence" value="ECO:0007669"/>
    <property type="project" value="UniProtKB-UniRule"/>
</dbReference>
<dbReference type="Proteomes" id="UP000469346">
    <property type="component" value="Unassembled WGS sequence"/>
</dbReference>
<protein>
    <recommendedName>
        <fullName evidence="8">7-carboxy-7-deazaguanine synthase</fullName>
        <shortName evidence="8">CDG synthase</shortName>
        <ecNumber evidence="8">4.3.99.3</ecNumber>
    </recommendedName>
    <alternativeName>
        <fullName evidence="8">Queuosine biosynthesis protein QueE</fullName>
    </alternativeName>
</protein>
<comment type="cofactor">
    <cofactor evidence="8">
        <name>Mg(2+)</name>
        <dbReference type="ChEBI" id="CHEBI:18420"/>
    </cofactor>
</comment>
<dbReference type="SFLD" id="SFLDS00029">
    <property type="entry name" value="Radical_SAM"/>
    <property type="match status" value="1"/>
</dbReference>
<evidence type="ECO:0000256" key="4">
    <source>
        <dbReference type="ARBA" id="ARBA00022842"/>
    </source>
</evidence>
<gene>
    <name evidence="8" type="primary">queE</name>
    <name evidence="10" type="ORF">G3N55_07905</name>
</gene>
<keyword evidence="7 8" id="KW-0456">Lyase</keyword>
<comment type="cofactor">
    <cofactor evidence="8">
        <name>[4Fe-4S] cluster</name>
        <dbReference type="ChEBI" id="CHEBI:49883"/>
    </cofactor>
    <text evidence="8">Binds 1 [4Fe-4S] cluster. The cluster is coordinated with 3 cysteines and an exchangeable S-adenosyl-L-methionine.</text>
</comment>
<evidence type="ECO:0000256" key="3">
    <source>
        <dbReference type="ARBA" id="ARBA00022723"/>
    </source>
</evidence>
<dbReference type="GO" id="GO:0008616">
    <property type="term" value="P:tRNA queuosine(34) biosynthetic process"/>
    <property type="evidence" value="ECO:0007669"/>
    <property type="project" value="UniProtKB-UniRule"/>
</dbReference>
<dbReference type="InterPro" id="IPR024924">
    <property type="entry name" value="7-CO-7-deazaguanine_synth-like"/>
</dbReference>
<dbReference type="EMBL" id="JAAGRR010000083">
    <property type="protein sequence ID" value="NDY42764.1"/>
    <property type="molecule type" value="Genomic_DNA"/>
</dbReference>
<accession>A0A6N9TSP6</accession>
<feature type="domain" description="Radical SAM core" evidence="9">
    <location>
        <begin position="21"/>
        <end position="211"/>
    </location>
</feature>
<keyword evidence="3 8" id="KW-0479">Metal-binding</keyword>
<organism evidence="10 11">
    <name type="scientific">Dissulfurirhabdus thermomarina</name>
    <dbReference type="NCBI Taxonomy" id="1765737"/>
    <lineage>
        <taxon>Bacteria</taxon>
        <taxon>Deltaproteobacteria</taxon>
        <taxon>Dissulfurirhabdaceae</taxon>
        <taxon>Dissulfurirhabdus</taxon>
    </lineage>
</organism>
<keyword evidence="6 8" id="KW-0411">Iron-sulfur</keyword>